<dbReference type="GO" id="GO:0071949">
    <property type="term" value="F:FAD binding"/>
    <property type="evidence" value="ECO:0007669"/>
    <property type="project" value="InterPro"/>
</dbReference>
<keyword evidence="11" id="KW-1185">Reference proteome</keyword>
<comment type="cofactor">
    <cofactor evidence="1">
        <name>FAD</name>
        <dbReference type="ChEBI" id="CHEBI:57692"/>
    </cofactor>
</comment>
<comment type="pathway">
    <text evidence="2">Cofactor biosynthesis; ubiquinone biosynthesis.</text>
</comment>
<evidence type="ECO:0000256" key="5">
    <source>
        <dbReference type="ARBA" id="ARBA00022827"/>
    </source>
</evidence>
<dbReference type="GO" id="GO:0110142">
    <property type="term" value="C:ubiquinone biosynthesis complex"/>
    <property type="evidence" value="ECO:0007669"/>
    <property type="project" value="UniProtKB-ARBA"/>
</dbReference>
<keyword evidence="7" id="KW-0503">Monooxygenase</keyword>
<dbReference type="Gene3D" id="3.50.50.60">
    <property type="entry name" value="FAD/NAD(P)-binding domain"/>
    <property type="match status" value="2"/>
</dbReference>
<evidence type="ECO:0000256" key="1">
    <source>
        <dbReference type="ARBA" id="ARBA00001974"/>
    </source>
</evidence>
<comment type="similarity">
    <text evidence="3">Belongs to the UbiH/COQ6 family.</text>
</comment>
<reference evidence="10" key="1">
    <citation type="submission" date="2022-03" db="EMBL/GenBank/DDBJ databases">
        <title>Genomic Encyclopedia of Type Strains, Phase III (KMG-III): the genomes of soil and plant-associated and newly described type strains.</title>
        <authorList>
            <person name="Whitman W."/>
        </authorList>
    </citation>
    <scope>NUCLEOTIDE SEQUENCE</scope>
    <source>
        <strain evidence="10">ANL 6-2</strain>
    </source>
</reference>
<dbReference type="Proteomes" id="UP001205843">
    <property type="component" value="Unassembled WGS sequence"/>
</dbReference>
<sequence length="408" mass="44296">MARPDFDVCIAGGGMVGAATALALADHGLRIAVVEPRGGARWQQDVMDERVSSITIASWRLLVRLGAWDFIQARRASPFEAIHTWDDDGAVRFRAADIGEPRLGWIIENSLLQTALLEQLQLRDDVEMLAGAAIAGWTREADGLRVRLSDGRRLVSRLLVAADGGRSAVREQAGIEVREHAYGQQGIVATVTTEQGHGGIARQRFLASGPLALLPLADGRTSLVWSADDGTARALLAMGDAAFAEALADGIERVLGAVLSVTPRLAFPLQSRLAQRYIGERIALVGDAAHVIHPLAGQGVNLGLLDAAALAETVCRGVAGAGRRDPGRASVLRRYERWRRGDNRRMQFAMDGFHWLFANDDPIRRRARNLGFQLTDRCPPAKAYFMRHAMGLRGELPALMREPVSAEC</sequence>
<dbReference type="EC" id="1.14.13.-" evidence="10"/>
<evidence type="ECO:0000259" key="9">
    <source>
        <dbReference type="Pfam" id="PF01494"/>
    </source>
</evidence>
<dbReference type="InterPro" id="IPR018168">
    <property type="entry name" value="Ubi_Hdrlase_CS"/>
</dbReference>
<evidence type="ECO:0000313" key="10">
    <source>
        <dbReference type="EMBL" id="MCP1672989.1"/>
    </source>
</evidence>
<evidence type="ECO:0000256" key="3">
    <source>
        <dbReference type="ARBA" id="ARBA00005349"/>
    </source>
</evidence>
<dbReference type="GO" id="GO:0004497">
    <property type="term" value="F:monooxygenase activity"/>
    <property type="evidence" value="ECO:0007669"/>
    <property type="project" value="UniProtKB-KW"/>
</dbReference>
<gene>
    <name evidence="10" type="ORF">J2T57_000081</name>
</gene>
<protein>
    <submittedName>
        <fullName evidence="10">2-octaprenylphenol hydroxylase</fullName>
        <ecNumber evidence="10">1.14.13.-</ecNumber>
    </submittedName>
</protein>
<dbReference type="PANTHER" id="PTHR43876">
    <property type="entry name" value="UBIQUINONE BIOSYNTHESIS MONOOXYGENASE COQ6, MITOCHONDRIAL"/>
    <property type="match status" value="1"/>
</dbReference>
<evidence type="ECO:0000256" key="8">
    <source>
        <dbReference type="ARBA" id="ARBA00065734"/>
    </source>
</evidence>
<comment type="subunit">
    <text evidence="8">Component of the Ubi complex metabolon, which regroups five ubiquinone biosynthesis proteins (UbiE, UbiF, UbiG, UbiH and UbiI) and two accessory factors (UbiK and the lipid-binding protein UbiJ).</text>
</comment>
<dbReference type="Pfam" id="PF01494">
    <property type="entry name" value="FAD_binding_3"/>
    <property type="match status" value="1"/>
</dbReference>
<dbReference type="InterPro" id="IPR036188">
    <property type="entry name" value="FAD/NAD-bd_sf"/>
</dbReference>
<feature type="domain" description="FAD-binding" evidence="9">
    <location>
        <begin position="6"/>
        <end position="322"/>
    </location>
</feature>
<dbReference type="PRINTS" id="PR00420">
    <property type="entry name" value="RNGMNOXGNASE"/>
</dbReference>
<dbReference type="PANTHER" id="PTHR43876:SF7">
    <property type="entry name" value="UBIQUINONE BIOSYNTHESIS MONOOXYGENASE COQ6, MITOCHONDRIAL"/>
    <property type="match status" value="1"/>
</dbReference>
<dbReference type="SUPFAM" id="SSF51905">
    <property type="entry name" value="FAD/NAD(P)-binding domain"/>
    <property type="match status" value="1"/>
</dbReference>
<dbReference type="FunFam" id="3.50.50.60:FF:000021">
    <property type="entry name" value="Ubiquinone biosynthesis monooxygenase COQ6"/>
    <property type="match status" value="1"/>
</dbReference>
<keyword evidence="6 10" id="KW-0560">Oxidoreductase</keyword>
<evidence type="ECO:0000256" key="4">
    <source>
        <dbReference type="ARBA" id="ARBA00022630"/>
    </source>
</evidence>
<evidence type="ECO:0000256" key="6">
    <source>
        <dbReference type="ARBA" id="ARBA00023002"/>
    </source>
</evidence>
<comment type="caution">
    <text evidence="10">The sequence shown here is derived from an EMBL/GenBank/DDBJ whole genome shotgun (WGS) entry which is preliminary data.</text>
</comment>
<dbReference type="InterPro" id="IPR010971">
    <property type="entry name" value="UbiH/COQ6"/>
</dbReference>
<dbReference type="RefSeq" id="WP_253472601.1">
    <property type="nucleotide sequence ID" value="NZ_JALJXV010000001.1"/>
</dbReference>
<evidence type="ECO:0000256" key="2">
    <source>
        <dbReference type="ARBA" id="ARBA00004749"/>
    </source>
</evidence>
<dbReference type="PROSITE" id="PS01304">
    <property type="entry name" value="UBIH"/>
    <property type="match status" value="1"/>
</dbReference>
<evidence type="ECO:0000313" key="11">
    <source>
        <dbReference type="Proteomes" id="UP001205843"/>
    </source>
</evidence>
<organism evidence="10 11">
    <name type="scientific">Natronocella acetinitrilica</name>
    <dbReference type="NCBI Taxonomy" id="414046"/>
    <lineage>
        <taxon>Bacteria</taxon>
        <taxon>Pseudomonadati</taxon>
        <taxon>Pseudomonadota</taxon>
        <taxon>Gammaproteobacteria</taxon>
        <taxon>Chromatiales</taxon>
        <taxon>Ectothiorhodospiraceae</taxon>
        <taxon>Natronocella</taxon>
    </lineage>
</organism>
<dbReference type="AlphaFoldDB" id="A0AAE3G125"/>
<proteinExistence type="inferred from homology"/>
<evidence type="ECO:0000256" key="7">
    <source>
        <dbReference type="ARBA" id="ARBA00023033"/>
    </source>
</evidence>
<dbReference type="InterPro" id="IPR002938">
    <property type="entry name" value="FAD-bd"/>
</dbReference>
<dbReference type="InterPro" id="IPR051205">
    <property type="entry name" value="UbiH/COQ6_monooxygenase"/>
</dbReference>
<dbReference type="EMBL" id="JALJXV010000001">
    <property type="protein sequence ID" value="MCP1672989.1"/>
    <property type="molecule type" value="Genomic_DNA"/>
</dbReference>
<name>A0AAE3G125_9GAMM</name>
<dbReference type="NCBIfam" id="TIGR01988">
    <property type="entry name" value="Ubi-OHases"/>
    <property type="match status" value="1"/>
</dbReference>
<accession>A0AAE3G125</accession>
<keyword evidence="4" id="KW-0285">Flavoprotein</keyword>
<dbReference type="GO" id="GO:0016705">
    <property type="term" value="F:oxidoreductase activity, acting on paired donors, with incorporation or reduction of molecular oxygen"/>
    <property type="evidence" value="ECO:0007669"/>
    <property type="project" value="InterPro"/>
</dbReference>
<dbReference type="GO" id="GO:0006744">
    <property type="term" value="P:ubiquinone biosynthetic process"/>
    <property type="evidence" value="ECO:0007669"/>
    <property type="project" value="InterPro"/>
</dbReference>
<keyword evidence="5" id="KW-0274">FAD</keyword>